<proteinExistence type="predicted"/>
<gene>
    <name evidence="1" type="ORF">H4P12_10910</name>
</gene>
<organism evidence="1 2">
    <name type="scientific">Paracoccus amoyensis</name>
    <dbReference type="NCBI Taxonomy" id="2760093"/>
    <lineage>
        <taxon>Bacteria</taxon>
        <taxon>Pseudomonadati</taxon>
        <taxon>Pseudomonadota</taxon>
        <taxon>Alphaproteobacteria</taxon>
        <taxon>Rhodobacterales</taxon>
        <taxon>Paracoccaceae</taxon>
        <taxon>Paracoccus</taxon>
    </lineage>
</organism>
<evidence type="ECO:0000313" key="2">
    <source>
        <dbReference type="Proteomes" id="UP000608594"/>
    </source>
</evidence>
<accession>A0A926JBK9</accession>
<reference evidence="1" key="1">
    <citation type="submission" date="2020-08" db="EMBL/GenBank/DDBJ databases">
        <title>Paracoccus amoyensis sp. nov., isolated from the surface seawater at coast of Xiamen, Fujian.</title>
        <authorList>
            <person name="Lyu L."/>
        </authorList>
    </citation>
    <scope>NUCLEOTIDE SEQUENCE</scope>
    <source>
        <strain evidence="1">11-3</strain>
    </source>
</reference>
<comment type="caution">
    <text evidence="1">The sequence shown here is derived from an EMBL/GenBank/DDBJ whole genome shotgun (WGS) entry which is preliminary data.</text>
</comment>
<evidence type="ECO:0000313" key="1">
    <source>
        <dbReference type="EMBL" id="MBC9247211.1"/>
    </source>
</evidence>
<dbReference type="EMBL" id="JACOQL010000003">
    <property type="protein sequence ID" value="MBC9247211.1"/>
    <property type="molecule type" value="Genomic_DNA"/>
</dbReference>
<keyword evidence="2" id="KW-1185">Reference proteome</keyword>
<protein>
    <submittedName>
        <fullName evidence="1">Uncharacterized protein</fullName>
    </submittedName>
</protein>
<sequence length="687" mass="74306">MLKIQAADEAIWHFAGIFQITEERGRMWIEYDRLTPVKPDIEPPEIKPLDIATQHPYVIPDYIPDIRYDPPGLPIRELQAAQMTFYDSAIAGDAFGIPMRQIGKVQPDGSPLILLTTPPPKPPVVDPPEPPPETVWTLPPPGSLVVMLLGNLAQFDDDRIDASQMEAGAVSLNLIDAKMAVLATQANELGIALNPDLPADELAFRDIALAFKDTDLPAMTANSATVHSLQGASVEGQFLNGTAVEEAPKLADLLPLYRKDQKAAQEEEAARIAKEEAAKTNDDGPSWAGSKTTVQTEVADNQHEFVHGNNTLLNEVVISSGWIAAPVMSVGQGIYNYNIISQTNVWSDQNVIKMLSENSGGAQSSDTTNALNYASYKIFSNPMPDRDGGDDAPQYWATATLKGSLINVNWVDQYNLMTDNDVTSITVNAAKTLMLMGENGTVNKVSLSELGTQFDLIVIDGYIINLNAVIQKNVLLDDDRIIVKGGTEAAVSAGDNLLINSSQIIQAGKPTYKDMTADMAKMMAKAAGGEIDLPKSLLENPTFQGLDLVRVLHIKGDMVSLNMIRQTNVMGDSDQIEIFRDKLLDNGGEIKIVAGSNVLVNSASIIEAEYDSTIYSGGQVYSDALLYQAELIATDDPLKPDVPSTLATEAVLFLADGMLSVDPEHQEFQPIGSNETVSPDAMETVLT</sequence>
<dbReference type="AlphaFoldDB" id="A0A926JBK9"/>
<dbReference type="RefSeq" id="WP_187793706.1">
    <property type="nucleotide sequence ID" value="NZ_JACOQL010000003.1"/>
</dbReference>
<name>A0A926JBK9_9RHOB</name>
<dbReference type="Proteomes" id="UP000608594">
    <property type="component" value="Unassembled WGS sequence"/>
</dbReference>